<dbReference type="GO" id="GO:0005615">
    <property type="term" value="C:extracellular space"/>
    <property type="evidence" value="ECO:0007669"/>
    <property type="project" value="TreeGrafter"/>
</dbReference>
<dbReference type="InterPro" id="IPR002223">
    <property type="entry name" value="Kunitz_BPTI"/>
</dbReference>
<feature type="signal peptide" evidence="4">
    <location>
        <begin position="1"/>
        <end position="25"/>
    </location>
</feature>
<organism evidence="6 7">
    <name type="scientific">Orchesella cincta</name>
    <name type="common">Springtail</name>
    <name type="synonym">Podura cincta</name>
    <dbReference type="NCBI Taxonomy" id="48709"/>
    <lineage>
        <taxon>Eukaryota</taxon>
        <taxon>Metazoa</taxon>
        <taxon>Ecdysozoa</taxon>
        <taxon>Arthropoda</taxon>
        <taxon>Hexapoda</taxon>
        <taxon>Collembola</taxon>
        <taxon>Entomobryomorpha</taxon>
        <taxon>Entomobryoidea</taxon>
        <taxon>Orchesellidae</taxon>
        <taxon>Orchesellinae</taxon>
        <taxon>Orchesella</taxon>
    </lineage>
</organism>
<dbReference type="PANTHER" id="PTHR10083">
    <property type="entry name" value="KUNITZ-TYPE PROTEASE INHIBITOR-RELATED"/>
    <property type="match status" value="1"/>
</dbReference>
<dbReference type="Gene3D" id="4.10.410.10">
    <property type="entry name" value="Pancreatic trypsin inhibitor Kunitz domain"/>
    <property type="match status" value="1"/>
</dbReference>
<keyword evidence="3" id="KW-1015">Disulfide bond</keyword>
<keyword evidence="1" id="KW-0646">Protease inhibitor</keyword>
<dbReference type="Pfam" id="PF00014">
    <property type="entry name" value="Kunitz_BPTI"/>
    <property type="match status" value="1"/>
</dbReference>
<evidence type="ECO:0000256" key="1">
    <source>
        <dbReference type="ARBA" id="ARBA00022690"/>
    </source>
</evidence>
<name>A0A1D2N8H6_ORCCI</name>
<dbReference type="Proteomes" id="UP000094527">
    <property type="component" value="Unassembled WGS sequence"/>
</dbReference>
<dbReference type="PROSITE" id="PS00280">
    <property type="entry name" value="BPTI_KUNITZ_1"/>
    <property type="match status" value="1"/>
</dbReference>
<dbReference type="InterPro" id="IPR020901">
    <property type="entry name" value="Prtase_inh_Kunz-CS"/>
</dbReference>
<dbReference type="OrthoDB" id="4473401at2759"/>
<dbReference type="PRINTS" id="PR00759">
    <property type="entry name" value="BASICPTASE"/>
</dbReference>
<dbReference type="SMART" id="SM00131">
    <property type="entry name" value="KU"/>
    <property type="match status" value="1"/>
</dbReference>
<dbReference type="OMA" id="RSECHDY"/>
<accession>A0A1D2N8H6</accession>
<keyword evidence="4" id="KW-0732">Signal</keyword>
<protein>
    <submittedName>
        <fullName evidence="6">Kunitz-type serine protease inhibitor 1</fullName>
    </submittedName>
</protein>
<dbReference type="GO" id="GO:0004867">
    <property type="term" value="F:serine-type endopeptidase inhibitor activity"/>
    <property type="evidence" value="ECO:0007669"/>
    <property type="project" value="UniProtKB-KW"/>
</dbReference>
<comment type="caution">
    <text evidence="6">The sequence shown here is derived from an EMBL/GenBank/DDBJ whole genome shotgun (WGS) entry which is preliminary data.</text>
</comment>
<dbReference type="InterPro" id="IPR050098">
    <property type="entry name" value="TFPI/VKTCI-like"/>
</dbReference>
<keyword evidence="7" id="KW-1185">Reference proteome</keyword>
<dbReference type="STRING" id="48709.A0A1D2N8H6"/>
<feature type="domain" description="BPTI/Kunitz inhibitor" evidence="5">
    <location>
        <begin position="29"/>
        <end position="79"/>
    </location>
</feature>
<keyword evidence="2" id="KW-0722">Serine protease inhibitor</keyword>
<evidence type="ECO:0000256" key="2">
    <source>
        <dbReference type="ARBA" id="ARBA00022900"/>
    </source>
</evidence>
<dbReference type="SUPFAM" id="SSF57362">
    <property type="entry name" value="BPTI-like"/>
    <property type="match status" value="1"/>
</dbReference>
<dbReference type="EMBL" id="LJIJ01000147">
    <property type="protein sequence ID" value="ODN01537.1"/>
    <property type="molecule type" value="Genomic_DNA"/>
</dbReference>
<reference evidence="6 7" key="1">
    <citation type="journal article" date="2016" name="Genome Biol. Evol.">
        <title>Gene Family Evolution Reflects Adaptation to Soil Environmental Stressors in the Genome of the Collembolan Orchesella cincta.</title>
        <authorList>
            <person name="Faddeeva-Vakhrusheva A."/>
            <person name="Derks M.F."/>
            <person name="Anvar S.Y."/>
            <person name="Agamennone V."/>
            <person name="Suring W."/>
            <person name="Smit S."/>
            <person name="van Straalen N.M."/>
            <person name="Roelofs D."/>
        </authorList>
    </citation>
    <scope>NUCLEOTIDE SEQUENCE [LARGE SCALE GENOMIC DNA]</scope>
    <source>
        <tissue evidence="6">Mixed pool</tissue>
    </source>
</reference>
<dbReference type="AlphaFoldDB" id="A0A1D2N8H6"/>
<gene>
    <name evidence="6" type="ORF">Ocin01_05125</name>
</gene>
<evidence type="ECO:0000256" key="3">
    <source>
        <dbReference type="ARBA" id="ARBA00023157"/>
    </source>
</evidence>
<evidence type="ECO:0000256" key="4">
    <source>
        <dbReference type="SAM" id="SignalP"/>
    </source>
</evidence>
<proteinExistence type="predicted"/>
<sequence>MKSTAFLCLVAVTVALCFLNESAEAQDSCFQGAEPGICRASIPRFYFDSRSGKCDRFTYGGCGGNNNNFRSYNECQSFRSYCLRRRGF</sequence>
<evidence type="ECO:0000313" key="6">
    <source>
        <dbReference type="EMBL" id="ODN01537.1"/>
    </source>
</evidence>
<feature type="chain" id="PRO_5008905212" evidence="4">
    <location>
        <begin position="26"/>
        <end position="88"/>
    </location>
</feature>
<dbReference type="PANTHER" id="PTHR10083:SF374">
    <property type="entry name" value="BPTI_KUNITZ INHIBITOR DOMAIN-CONTAINING PROTEIN"/>
    <property type="match status" value="1"/>
</dbReference>
<dbReference type="InterPro" id="IPR036880">
    <property type="entry name" value="Kunitz_BPTI_sf"/>
</dbReference>
<dbReference type="PROSITE" id="PS50279">
    <property type="entry name" value="BPTI_KUNITZ_2"/>
    <property type="match status" value="1"/>
</dbReference>
<evidence type="ECO:0000313" key="7">
    <source>
        <dbReference type="Proteomes" id="UP000094527"/>
    </source>
</evidence>
<evidence type="ECO:0000259" key="5">
    <source>
        <dbReference type="PROSITE" id="PS50279"/>
    </source>
</evidence>